<comment type="caution">
    <text evidence="2">The sequence shown here is derived from an EMBL/GenBank/DDBJ whole genome shotgun (WGS) entry which is preliminary data.</text>
</comment>
<keyword evidence="3" id="KW-1185">Reference proteome</keyword>
<dbReference type="AlphaFoldDB" id="A0AAE1BN10"/>
<dbReference type="PROSITE" id="PS50837">
    <property type="entry name" value="NACHT"/>
    <property type="match status" value="1"/>
</dbReference>
<dbReference type="Gene3D" id="3.40.50.300">
    <property type="entry name" value="P-loop containing nucleotide triphosphate hydrolases"/>
    <property type="match status" value="1"/>
</dbReference>
<dbReference type="SUPFAM" id="SSF52540">
    <property type="entry name" value="P-loop containing nucleoside triphosphate hydrolases"/>
    <property type="match status" value="1"/>
</dbReference>
<dbReference type="Proteomes" id="UP001286313">
    <property type="component" value="Unassembled WGS sequence"/>
</dbReference>
<dbReference type="EMBL" id="JAWQEG010007571">
    <property type="protein sequence ID" value="KAK3852139.1"/>
    <property type="molecule type" value="Genomic_DNA"/>
</dbReference>
<dbReference type="PANTHER" id="PTHR46844">
    <property type="entry name" value="SLR5058 PROTEIN"/>
    <property type="match status" value="1"/>
</dbReference>
<gene>
    <name evidence="2" type="ORF">Pcinc_041261</name>
</gene>
<feature type="domain" description="NACHT" evidence="1">
    <location>
        <begin position="278"/>
        <end position="396"/>
    </location>
</feature>
<proteinExistence type="predicted"/>
<dbReference type="PANTHER" id="PTHR46844:SF1">
    <property type="entry name" value="SLR5058 PROTEIN"/>
    <property type="match status" value="1"/>
</dbReference>
<sequence>MAVCGYTPHSNTEEWHRLLRLIHLITKVGQRLMYHIFIYGCPNKDPSQNLRDYLNEIGLADKYKIFNKDQKEQILSNPGCQYFDISLLFKVIKVACDNNMADIESWNNKTVSKLEPLLTQLKNERNCLYHNLPKMTHNEFTYKFERLRKLFRMIVEMTSLRFYLSQETRKKHLRELHIEVNCVWNHLLTPQEIRNLDKKISLKKLKQGGAEELKKEFSIQNHVELLPFNINSDVKLDLLSIFSKMLITYSKDPEGDVIIDHKNILKITNCTTNDYFASFLLVTGGSGCGKSTLVKWLKLMWAKSNLTVPGLAEYNLVLYLECRNHHIDSLSKLLKDHLPNTYSSMEHCILCYIRQLKVLFLLDGLDELNKDSRKVIEELLHFSRTSPHTILCTSRPEKTREFLLTAVLNEYQKHEMQIIGVPPEEQGLLVERYHTQLVSAGKSKQSTEDLVNYVNKSCHCKEFYKFPQNLVNLVYLWAYQPEQINQVTTATELYVKINELLKLKLCQRLLSRDPDADIDDLKKAIEDFWRFLCQEALEAHNCKDIILHSHSVNRLKTQCKKNGLDFRDVAATFLVYKTIKGKEDREQQLSFPHNDNHDFCVAQGLLLDVTTKSRICQRSLSCSRIIRCTLERMHKKNKPKSLDITSYQNVFKHMAGLLSMKENSIKESMTQELVELFKEAGVTRKEQWLDLLSETKCDLQTGRYIAEIFKNERNLEITSSRVASFSVLMPYLHPSIVSLRFADDPNCLTSLTSLLEHLSNMKARVTLVVGRHYRHPSSTNTSDHLLDCLLGRHSRCHLLEFEGGLGAGMMATLPSTLTILRLALSTDHQASAFLAHVPSLTNLQYLGIHVTPKVSAKALRSLPAISVDLHLSDVGTDRESRACSVAAALLPRLGYRYIRFPRATLQEDGWRRVIEGLGMKGVGVSWISVPLNISPGQSHLLDALTRVTLGGGFSGWDFNHNGW</sequence>
<dbReference type="Pfam" id="PF05729">
    <property type="entry name" value="NACHT"/>
    <property type="match status" value="1"/>
</dbReference>
<evidence type="ECO:0000313" key="2">
    <source>
        <dbReference type="EMBL" id="KAK3852139.1"/>
    </source>
</evidence>
<dbReference type="InterPro" id="IPR027417">
    <property type="entry name" value="P-loop_NTPase"/>
</dbReference>
<organism evidence="2 3">
    <name type="scientific">Petrolisthes cinctipes</name>
    <name type="common">Flat porcelain crab</name>
    <dbReference type="NCBI Taxonomy" id="88211"/>
    <lineage>
        <taxon>Eukaryota</taxon>
        <taxon>Metazoa</taxon>
        <taxon>Ecdysozoa</taxon>
        <taxon>Arthropoda</taxon>
        <taxon>Crustacea</taxon>
        <taxon>Multicrustacea</taxon>
        <taxon>Malacostraca</taxon>
        <taxon>Eumalacostraca</taxon>
        <taxon>Eucarida</taxon>
        <taxon>Decapoda</taxon>
        <taxon>Pleocyemata</taxon>
        <taxon>Anomura</taxon>
        <taxon>Galatheoidea</taxon>
        <taxon>Porcellanidae</taxon>
        <taxon>Petrolisthes</taxon>
    </lineage>
</organism>
<evidence type="ECO:0000313" key="3">
    <source>
        <dbReference type="Proteomes" id="UP001286313"/>
    </source>
</evidence>
<protein>
    <recommendedName>
        <fullName evidence="1">NACHT domain-containing protein</fullName>
    </recommendedName>
</protein>
<evidence type="ECO:0000259" key="1">
    <source>
        <dbReference type="PROSITE" id="PS50837"/>
    </source>
</evidence>
<accession>A0AAE1BN10</accession>
<reference evidence="2" key="1">
    <citation type="submission" date="2023-10" db="EMBL/GenBank/DDBJ databases">
        <title>Genome assemblies of two species of porcelain crab, Petrolisthes cinctipes and Petrolisthes manimaculis (Anomura: Porcellanidae).</title>
        <authorList>
            <person name="Angst P."/>
        </authorList>
    </citation>
    <scope>NUCLEOTIDE SEQUENCE</scope>
    <source>
        <strain evidence="2">PB745_01</strain>
        <tissue evidence="2">Gill</tissue>
    </source>
</reference>
<dbReference type="InterPro" id="IPR007111">
    <property type="entry name" value="NACHT_NTPase"/>
</dbReference>
<name>A0AAE1BN10_PETCI</name>